<dbReference type="EMBL" id="AAUW01000024">
    <property type="protein sequence ID" value="EAV41065.1"/>
    <property type="molecule type" value="Genomic_DNA"/>
</dbReference>
<accession>A0P1Y9</accession>
<reference evidence="2 3" key="1">
    <citation type="submission" date="2006-05" db="EMBL/GenBank/DDBJ databases">
        <authorList>
            <person name="King G."/>
            <person name="Ferriera S."/>
            <person name="Johnson J."/>
            <person name="Kravitz S."/>
            <person name="Beeson K."/>
            <person name="Sutton G."/>
            <person name="Rogers Y.-H."/>
            <person name="Friedman R."/>
            <person name="Frazier M."/>
            <person name="Venter J.C."/>
        </authorList>
    </citation>
    <scope>NUCLEOTIDE SEQUENCE [LARGE SCALE GENOMIC DNA]</scope>
    <source>
        <strain evidence="3">ATCC 25650 / DSM 13394 / JCM 20685 / NBRC 16684 / NCIMB 2208 / IAM 12614 / B1</strain>
    </source>
</reference>
<dbReference type="RefSeq" id="WP_006939247.1">
    <property type="nucleotide sequence ID" value="NZ_AAUW01000024.1"/>
</dbReference>
<feature type="domain" description="Xylose isomerase-like TIM barrel" evidence="1">
    <location>
        <begin position="27"/>
        <end position="260"/>
    </location>
</feature>
<dbReference type="PANTHER" id="PTHR12110">
    <property type="entry name" value="HYDROXYPYRUVATE ISOMERASE"/>
    <property type="match status" value="1"/>
</dbReference>
<evidence type="ECO:0000259" key="1">
    <source>
        <dbReference type="Pfam" id="PF01261"/>
    </source>
</evidence>
<dbReference type="SUPFAM" id="SSF51658">
    <property type="entry name" value="Xylose isomerase-like"/>
    <property type="match status" value="1"/>
</dbReference>
<dbReference type="Proteomes" id="UP000004848">
    <property type="component" value="Unassembled WGS sequence"/>
</dbReference>
<sequence length="304" mass="33436">MSQATFRVGASAESANGLPATINESLDILEKIGTDTVELPLLWMELVANGEVMQARLEELRQALAGRPFGYSAHAAIGINFMSDPVYLDLHVRLARAHLAISAELGCEHMVLHTGFCPPYFAKPQIEKLYDQQRETFLKLGEEAKAAGVVLCVENIFAEKGNRLTATPSQLAKELRLINHSHVMACLDISHAALHCDSLGLDLMEEAGALVPLAKHVHIHDSFGRTGNIPVHTQQEALGLGVGDLHLPIGWGNLPFDEIVCLDRFPKDAIFNIELNKHRWHAIEETVVAARRVAKIAFEQSRPD</sequence>
<dbReference type="Pfam" id="PF01261">
    <property type="entry name" value="AP_endonuc_2"/>
    <property type="match status" value="1"/>
</dbReference>
<dbReference type="InterPro" id="IPR050312">
    <property type="entry name" value="IolE/XylAMocC-like"/>
</dbReference>
<dbReference type="PANTHER" id="PTHR12110:SF53">
    <property type="entry name" value="BLR5974 PROTEIN"/>
    <property type="match status" value="1"/>
</dbReference>
<gene>
    <name evidence="2" type="ORF">SIAM614_30086</name>
</gene>
<dbReference type="AlphaFoldDB" id="A0P1Y9"/>
<protein>
    <recommendedName>
        <fullName evidence="1">Xylose isomerase-like TIM barrel domain-containing protein</fullName>
    </recommendedName>
</protein>
<dbReference type="eggNOG" id="COG1082">
    <property type="taxonomic scope" value="Bacteria"/>
</dbReference>
<dbReference type="InterPro" id="IPR036237">
    <property type="entry name" value="Xyl_isomerase-like_sf"/>
</dbReference>
<dbReference type="GeneID" id="68849446"/>
<organism evidence="2 3">
    <name type="scientific">Roseibium aggregatum (strain ATCC 25650 / DSM 13394 / JCM 20685 / NBRC 16684 / NCIMB 2208 / IAM 12614 / B1)</name>
    <name type="common">Stappia aggregata</name>
    <dbReference type="NCBI Taxonomy" id="384765"/>
    <lineage>
        <taxon>Bacteria</taxon>
        <taxon>Pseudomonadati</taxon>
        <taxon>Pseudomonadota</taxon>
        <taxon>Alphaproteobacteria</taxon>
        <taxon>Hyphomicrobiales</taxon>
        <taxon>Stappiaceae</taxon>
        <taxon>Roseibium</taxon>
    </lineage>
</organism>
<comment type="caution">
    <text evidence="2">The sequence shown here is derived from an EMBL/GenBank/DDBJ whole genome shotgun (WGS) entry which is preliminary data.</text>
</comment>
<dbReference type="Gene3D" id="3.20.20.150">
    <property type="entry name" value="Divalent-metal-dependent TIM barrel enzymes"/>
    <property type="match status" value="1"/>
</dbReference>
<dbReference type="OrthoDB" id="9781701at2"/>
<evidence type="ECO:0000313" key="2">
    <source>
        <dbReference type="EMBL" id="EAV41065.1"/>
    </source>
</evidence>
<name>A0P1Y9_ROSAI</name>
<dbReference type="InterPro" id="IPR013022">
    <property type="entry name" value="Xyl_isomerase-like_TIM-brl"/>
</dbReference>
<proteinExistence type="predicted"/>
<evidence type="ECO:0000313" key="3">
    <source>
        <dbReference type="Proteomes" id="UP000004848"/>
    </source>
</evidence>